<feature type="transmembrane region" description="Helical" evidence="2">
    <location>
        <begin position="352"/>
        <end position="373"/>
    </location>
</feature>
<dbReference type="PANTHER" id="PTHR36435">
    <property type="entry name" value="SLR1288 PROTEIN"/>
    <property type="match status" value="1"/>
</dbReference>
<evidence type="ECO:0000259" key="3">
    <source>
        <dbReference type="Pfam" id="PF02517"/>
    </source>
</evidence>
<gene>
    <name evidence="4" type="ORF">K6V98_01690</name>
</gene>
<dbReference type="PANTHER" id="PTHR36435:SF1">
    <property type="entry name" value="CAAX AMINO TERMINAL PROTEASE FAMILY PROTEIN"/>
    <property type="match status" value="1"/>
</dbReference>
<proteinExistence type="predicted"/>
<organism evidence="4 5">
    <name type="scientific">Collinsella ureilytica</name>
    <dbReference type="NCBI Taxonomy" id="2869515"/>
    <lineage>
        <taxon>Bacteria</taxon>
        <taxon>Bacillati</taxon>
        <taxon>Actinomycetota</taxon>
        <taxon>Coriobacteriia</taxon>
        <taxon>Coriobacteriales</taxon>
        <taxon>Coriobacteriaceae</taxon>
        <taxon>Collinsella</taxon>
    </lineage>
</organism>
<feature type="transmembrane region" description="Helical" evidence="2">
    <location>
        <begin position="196"/>
        <end position="215"/>
    </location>
</feature>
<keyword evidence="4" id="KW-0482">Metalloprotease</keyword>
<keyword evidence="2" id="KW-0812">Transmembrane</keyword>
<comment type="caution">
    <text evidence="4">The sequence shown here is derived from an EMBL/GenBank/DDBJ whole genome shotgun (WGS) entry which is preliminary data.</text>
</comment>
<evidence type="ECO:0000313" key="4">
    <source>
        <dbReference type="EMBL" id="MBY4797076.1"/>
    </source>
</evidence>
<dbReference type="Pfam" id="PF02517">
    <property type="entry name" value="Rce1-like"/>
    <property type="match status" value="1"/>
</dbReference>
<evidence type="ECO:0000256" key="2">
    <source>
        <dbReference type="SAM" id="Phobius"/>
    </source>
</evidence>
<keyword evidence="2" id="KW-0472">Membrane</keyword>
<dbReference type="EMBL" id="JAIMFO010000004">
    <property type="protein sequence ID" value="MBY4797076.1"/>
    <property type="molecule type" value="Genomic_DNA"/>
</dbReference>
<dbReference type="RefSeq" id="WP_222198795.1">
    <property type="nucleotide sequence ID" value="NZ_JAIMFO010000004.1"/>
</dbReference>
<dbReference type="InterPro" id="IPR052710">
    <property type="entry name" value="CAAX_protease"/>
</dbReference>
<name>A0ABS7MJ06_9ACTN</name>
<accession>A0ABS7MJ06</accession>
<feature type="region of interest" description="Disordered" evidence="1">
    <location>
        <begin position="1"/>
        <end position="96"/>
    </location>
</feature>
<feature type="compositionally biased region" description="Low complexity" evidence="1">
    <location>
        <begin position="42"/>
        <end position="55"/>
    </location>
</feature>
<protein>
    <submittedName>
        <fullName evidence="4">CPBP family intramembrane metalloprotease</fullName>
    </submittedName>
</protein>
<evidence type="ECO:0000256" key="1">
    <source>
        <dbReference type="SAM" id="MobiDB-lite"/>
    </source>
</evidence>
<keyword evidence="4" id="KW-0378">Hydrolase</keyword>
<feature type="transmembrane region" description="Helical" evidence="2">
    <location>
        <begin position="235"/>
        <end position="256"/>
    </location>
</feature>
<keyword evidence="4" id="KW-0645">Protease</keyword>
<reference evidence="4 5" key="1">
    <citation type="submission" date="2021-08" db="EMBL/GenBank/DDBJ databases">
        <title>Collinsella faecalis sp. nov. isolated from swine faeces.</title>
        <authorList>
            <person name="Oh B.S."/>
            <person name="Lee J.H."/>
        </authorList>
    </citation>
    <scope>NUCLEOTIDE SEQUENCE [LARGE SCALE GENOMIC DNA]</scope>
    <source>
        <strain evidence="4 5">AGMB00827</strain>
    </source>
</reference>
<dbReference type="InterPro" id="IPR003675">
    <property type="entry name" value="Rce1/LyrA-like_dom"/>
</dbReference>
<feature type="transmembrane region" description="Helical" evidence="2">
    <location>
        <begin position="107"/>
        <end position="132"/>
    </location>
</feature>
<evidence type="ECO:0000313" key="5">
    <source>
        <dbReference type="Proteomes" id="UP000700908"/>
    </source>
</evidence>
<sequence>MDERDQECTSVLQESREQTGAPRIPGAPVPPGTSLPTGKPIPQGVSVSQGVPVPSDTAQPSGAPVPPAAPIPSHIPMLPGTPVPPGASVPSDTPVARQPSRGIMPAIGWFMVALLMPIGLFVLMMVGAIAAFTAESFATNIDPNLLAVSPDLLLRADICGQLLVACVGVPIWLAIRRKTNVARRRTQRCKGAGLRTAGLILLAGLALQMLLSIALNWVLSFLPELAGEYMEHMEAAGVGEFSALSLLTVAILAPLIEEVACRGLMFEFLLRSFTALPWGRARVAAKQVVEPAMPEVAPTVEQGAAQRATLEPEDVRVSRPALIVAIVLQGLAFGAMHLNLVQIAYAFPMGVLLAWVLWQTGSLWACIGLHFAVNASSFLMEPLLGSMNGFTVALLLACAAAVFVYCIRALNSTALPVRDGSADSKATV</sequence>
<feature type="transmembrane region" description="Helical" evidence="2">
    <location>
        <begin position="152"/>
        <end position="175"/>
    </location>
</feature>
<feature type="domain" description="CAAX prenyl protease 2/Lysostaphin resistance protein A-like" evidence="3">
    <location>
        <begin position="323"/>
        <end position="375"/>
    </location>
</feature>
<feature type="transmembrane region" description="Helical" evidence="2">
    <location>
        <begin position="385"/>
        <end position="405"/>
    </location>
</feature>
<dbReference type="GO" id="GO:0008237">
    <property type="term" value="F:metallopeptidase activity"/>
    <property type="evidence" value="ECO:0007669"/>
    <property type="project" value="UniProtKB-KW"/>
</dbReference>
<keyword evidence="2" id="KW-1133">Transmembrane helix</keyword>
<keyword evidence="5" id="KW-1185">Reference proteome</keyword>
<dbReference type="Proteomes" id="UP000700908">
    <property type="component" value="Unassembled WGS sequence"/>
</dbReference>